<feature type="domain" description="AAA+ ATPase" evidence="3">
    <location>
        <begin position="104"/>
        <end position="219"/>
    </location>
</feature>
<evidence type="ECO:0000256" key="2">
    <source>
        <dbReference type="ARBA" id="ARBA00022840"/>
    </source>
</evidence>
<dbReference type="GO" id="GO:0016887">
    <property type="term" value="F:ATP hydrolysis activity"/>
    <property type="evidence" value="ECO:0007669"/>
    <property type="project" value="InterPro"/>
</dbReference>
<keyword evidence="6" id="KW-1185">Reference proteome</keyword>
<dbReference type="InterPro" id="IPR003959">
    <property type="entry name" value="ATPase_AAA_core"/>
</dbReference>
<gene>
    <name evidence="5" type="ORF">GQ55_3G191100</name>
</gene>
<dbReference type="PANTHER" id="PTHR48102:SF8">
    <property type="entry name" value="OS05G0533900 PROTEIN"/>
    <property type="match status" value="1"/>
</dbReference>
<dbReference type="PANTHER" id="PTHR48102">
    <property type="entry name" value="ATP-DEPENDENT CLP PROTEASE ATP-BINDING SUBUNIT CLPX-LIKE, MITOCHONDRIAL-RELATED"/>
    <property type="match status" value="1"/>
</dbReference>
<organism evidence="5 6">
    <name type="scientific">Panicum hallii var. hallii</name>
    <dbReference type="NCBI Taxonomy" id="1504633"/>
    <lineage>
        <taxon>Eukaryota</taxon>
        <taxon>Viridiplantae</taxon>
        <taxon>Streptophyta</taxon>
        <taxon>Embryophyta</taxon>
        <taxon>Tracheophyta</taxon>
        <taxon>Spermatophyta</taxon>
        <taxon>Magnoliopsida</taxon>
        <taxon>Liliopsida</taxon>
        <taxon>Poales</taxon>
        <taxon>Poaceae</taxon>
        <taxon>PACMAD clade</taxon>
        <taxon>Panicoideae</taxon>
        <taxon>Panicodae</taxon>
        <taxon>Paniceae</taxon>
        <taxon>Panicinae</taxon>
        <taxon>Panicum</taxon>
        <taxon>Panicum sect. Panicum</taxon>
    </lineage>
</organism>
<dbReference type="GO" id="GO:0005759">
    <property type="term" value="C:mitochondrial matrix"/>
    <property type="evidence" value="ECO:0007669"/>
    <property type="project" value="TreeGrafter"/>
</dbReference>
<dbReference type="SMART" id="SM00382">
    <property type="entry name" value="AAA"/>
    <property type="match status" value="1"/>
</dbReference>
<dbReference type="InterPro" id="IPR019489">
    <property type="entry name" value="Clp_ATPase_C"/>
</dbReference>
<dbReference type="FunFam" id="1.10.8.60:FF:000002">
    <property type="entry name" value="ATP-dependent Clp protease ATP-binding subunit ClpX"/>
    <property type="match status" value="1"/>
</dbReference>
<evidence type="ECO:0000313" key="5">
    <source>
        <dbReference type="EMBL" id="PUZ65040.1"/>
    </source>
</evidence>
<dbReference type="InterPro" id="IPR050052">
    <property type="entry name" value="ATP-dep_Clp_protease_ClpX"/>
</dbReference>
<reference evidence="5 6" key="1">
    <citation type="submission" date="2018-04" db="EMBL/GenBank/DDBJ databases">
        <title>WGS assembly of Panicum hallii var. hallii HAL2.</title>
        <authorList>
            <person name="Lovell J."/>
            <person name="Jenkins J."/>
            <person name="Lowry D."/>
            <person name="Mamidi S."/>
            <person name="Sreedasyam A."/>
            <person name="Weng X."/>
            <person name="Barry K."/>
            <person name="Bonette J."/>
            <person name="Campitelli B."/>
            <person name="Daum C."/>
            <person name="Gordon S."/>
            <person name="Gould B."/>
            <person name="Lipzen A."/>
            <person name="MacQueen A."/>
            <person name="Palacio-Mejia J."/>
            <person name="Plott C."/>
            <person name="Shakirov E."/>
            <person name="Shu S."/>
            <person name="Yoshinaga Y."/>
            <person name="Zane M."/>
            <person name="Rokhsar D."/>
            <person name="Grimwood J."/>
            <person name="Schmutz J."/>
            <person name="Juenger T."/>
        </authorList>
    </citation>
    <scope>NUCLEOTIDE SEQUENCE [LARGE SCALE GENOMIC DNA]</scope>
    <source>
        <strain evidence="6">cv. HAL2</strain>
    </source>
</reference>
<dbReference type="Pfam" id="PF10431">
    <property type="entry name" value="ClpB_D2-small"/>
    <property type="match status" value="1"/>
</dbReference>
<keyword evidence="1" id="KW-0547">Nucleotide-binding</keyword>
<keyword evidence="2" id="KW-0067">ATP-binding</keyword>
<dbReference type="Proteomes" id="UP000244336">
    <property type="component" value="Chromosome 3"/>
</dbReference>
<dbReference type="OrthoDB" id="1721884at2759"/>
<evidence type="ECO:0000256" key="1">
    <source>
        <dbReference type="ARBA" id="ARBA00022741"/>
    </source>
</evidence>
<name>A0A2T7EB29_9POAL</name>
<dbReference type="GO" id="GO:0051603">
    <property type="term" value="P:proteolysis involved in protein catabolic process"/>
    <property type="evidence" value="ECO:0007669"/>
    <property type="project" value="TreeGrafter"/>
</dbReference>
<dbReference type="SMART" id="SM01086">
    <property type="entry name" value="ClpB_D2-small"/>
    <property type="match status" value="1"/>
</dbReference>
<sequence length="433" mass="48081">MFSAIRRLLSSRSGALAAAKSTPSSSYSYSAAAPPSRPRFPTPKEIHRGLDEFVVGQDKAKKVLSVAVHNHYKRIYNESSNKCSSKSFVRGGVGTSGDDEIELEKSNILLIGPTGSGKTLLAKTLARYVNVPFVIADATAITQAGYSGEDVESVIYKLLVVADFNVEVAERGIVYIDEVDKLTKKAECNEDRRDVSGEGVQQALLKIFEGTVINVPRKKSRDNVPHGYVEVENDDLIAYGLISEFIGRLPIAVGLTNLSEEQLVQVLREPKNAIGKQYKKLFKMNNVKLHFTENALHLIAKKAAAKETGARGLRSLMEDILTEAMFEIPDARERKEKIIAVLVDEESVGPLHHRGCGAKIFRDNGALELYVYQNNIKLPGLIQSNPSHRRFFQICLLVALSATKLWIYQTFPCFSSIYEWIVLMLCKANIFMQ</sequence>
<dbReference type="SUPFAM" id="SSF52540">
    <property type="entry name" value="P-loop containing nucleoside triphosphate hydrolases"/>
    <property type="match status" value="1"/>
</dbReference>
<dbReference type="Gene3D" id="3.40.50.300">
    <property type="entry name" value="P-loop containing nucleotide triphosphate hydrolases"/>
    <property type="match status" value="1"/>
</dbReference>
<dbReference type="Gramene" id="PUZ65040">
    <property type="protein sequence ID" value="PUZ65040"/>
    <property type="gene ID" value="GQ55_3G191100"/>
</dbReference>
<dbReference type="InterPro" id="IPR027417">
    <property type="entry name" value="P-loop_NTPase"/>
</dbReference>
<dbReference type="Gene3D" id="1.10.8.60">
    <property type="match status" value="1"/>
</dbReference>
<dbReference type="InterPro" id="IPR003593">
    <property type="entry name" value="AAA+_ATPase"/>
</dbReference>
<proteinExistence type="predicted"/>
<evidence type="ECO:0000259" key="3">
    <source>
        <dbReference type="SMART" id="SM00382"/>
    </source>
</evidence>
<accession>A0A2T7EB29</accession>
<dbReference type="AlphaFoldDB" id="A0A2T7EB29"/>
<protein>
    <recommendedName>
        <fullName evidence="7">AAA+ ATPase domain-containing protein</fullName>
    </recommendedName>
</protein>
<evidence type="ECO:0000313" key="6">
    <source>
        <dbReference type="Proteomes" id="UP000244336"/>
    </source>
</evidence>
<evidence type="ECO:0000259" key="4">
    <source>
        <dbReference type="SMART" id="SM01086"/>
    </source>
</evidence>
<dbReference type="Pfam" id="PF07724">
    <property type="entry name" value="AAA_2"/>
    <property type="match status" value="1"/>
</dbReference>
<feature type="domain" description="Clp ATPase C-terminal" evidence="4">
    <location>
        <begin position="258"/>
        <end position="349"/>
    </location>
</feature>
<dbReference type="GO" id="GO:0005524">
    <property type="term" value="F:ATP binding"/>
    <property type="evidence" value="ECO:0007669"/>
    <property type="project" value="UniProtKB-KW"/>
</dbReference>
<dbReference type="EMBL" id="CM009751">
    <property type="protein sequence ID" value="PUZ65040.1"/>
    <property type="molecule type" value="Genomic_DNA"/>
</dbReference>
<evidence type="ECO:0008006" key="7">
    <source>
        <dbReference type="Google" id="ProtNLM"/>
    </source>
</evidence>